<organism evidence="2">
    <name type="scientific">Trypanosoma vivax (strain Y486)</name>
    <dbReference type="NCBI Taxonomy" id="1055687"/>
    <lineage>
        <taxon>Eukaryota</taxon>
        <taxon>Discoba</taxon>
        <taxon>Euglenozoa</taxon>
        <taxon>Kinetoplastea</taxon>
        <taxon>Metakinetoplastina</taxon>
        <taxon>Trypanosomatida</taxon>
        <taxon>Trypanosomatidae</taxon>
        <taxon>Trypanosoma</taxon>
        <taxon>Duttonella</taxon>
    </lineage>
</organism>
<accession>G0TRP2</accession>
<evidence type="ECO:0000313" key="2">
    <source>
        <dbReference type="EMBL" id="CCC46613.1"/>
    </source>
</evidence>
<reference evidence="2" key="1">
    <citation type="journal article" date="2012" name="Proc. Natl. Acad. Sci. U.S.A.">
        <title>Antigenic diversity is generated by distinct evolutionary mechanisms in African trypanosome species.</title>
        <authorList>
            <person name="Jackson A.P."/>
            <person name="Berry A."/>
            <person name="Aslett M."/>
            <person name="Allison H.C."/>
            <person name="Burton P."/>
            <person name="Vavrova-Anderson J."/>
            <person name="Brown R."/>
            <person name="Browne H."/>
            <person name="Corton N."/>
            <person name="Hauser H."/>
            <person name="Gamble J."/>
            <person name="Gilderthorp R."/>
            <person name="Marcello L."/>
            <person name="McQuillan J."/>
            <person name="Otto T.D."/>
            <person name="Quail M.A."/>
            <person name="Sanders M.J."/>
            <person name="van Tonder A."/>
            <person name="Ginger M.L."/>
            <person name="Field M.C."/>
            <person name="Barry J.D."/>
            <person name="Hertz-Fowler C."/>
            <person name="Berriman M."/>
        </authorList>
    </citation>
    <scope>NUCLEOTIDE SEQUENCE</scope>
    <source>
        <strain evidence="2">Y486</strain>
    </source>
</reference>
<keyword evidence="1" id="KW-1133">Transmembrane helix</keyword>
<sequence>MQKMGRKWHRVRLCKPPRLIPLCSLEYLGRPLYTQHCFQTHMVAKCPHWFIFESLGRVALSRLFRANRLLETPLCHAAWEGLKRYVRQHCRYPVNGWMGWLGSGLKLLLTCCMCLFVCIRACTNKYLPVLIFV</sequence>
<protein>
    <submittedName>
        <fullName evidence="2">Uncharacterized protein</fullName>
    </submittedName>
</protein>
<dbReference type="EMBL" id="HE573018">
    <property type="protein sequence ID" value="CCC46613.1"/>
    <property type="molecule type" value="Genomic_DNA"/>
</dbReference>
<name>G0TRP2_TRYVY</name>
<evidence type="ECO:0000256" key="1">
    <source>
        <dbReference type="SAM" id="Phobius"/>
    </source>
</evidence>
<keyword evidence="1" id="KW-0812">Transmembrane</keyword>
<dbReference type="VEuPathDB" id="TriTrypDB:TvY486_0200320"/>
<gene>
    <name evidence="2" type="ORF">TVY486_0200320</name>
</gene>
<proteinExistence type="predicted"/>
<dbReference type="AlphaFoldDB" id="G0TRP2"/>
<feature type="transmembrane region" description="Helical" evidence="1">
    <location>
        <begin position="107"/>
        <end position="127"/>
    </location>
</feature>
<keyword evidence="1" id="KW-0472">Membrane</keyword>